<keyword evidence="2" id="KW-1185">Reference proteome</keyword>
<evidence type="ECO:0000256" key="1">
    <source>
        <dbReference type="SAM" id="SignalP"/>
    </source>
</evidence>
<feature type="signal peptide" evidence="1">
    <location>
        <begin position="1"/>
        <end position="35"/>
    </location>
</feature>
<reference evidence="3" key="1">
    <citation type="submission" date="2016-11" db="UniProtKB">
        <authorList>
            <consortium name="WormBaseParasite"/>
        </authorList>
    </citation>
    <scope>IDENTIFICATION</scope>
</reference>
<evidence type="ECO:0000313" key="2">
    <source>
        <dbReference type="Proteomes" id="UP000095287"/>
    </source>
</evidence>
<dbReference type="WBParaSite" id="L893_g13744.t1">
    <property type="protein sequence ID" value="L893_g13744.t1"/>
    <property type="gene ID" value="L893_g13744"/>
</dbReference>
<dbReference type="Proteomes" id="UP000095287">
    <property type="component" value="Unplaced"/>
</dbReference>
<protein>
    <submittedName>
        <fullName evidence="3">Integrin_alpha2 domain-containing protein</fullName>
    </submittedName>
</protein>
<sequence>MYIPPPAEHPRVVLVDTEMLFLAIILLLLSQVGEATFEGKRYNLSSHTLQSHVCRLTQLIYVFLQLKVYSISRTRSQVFFGLGYTNEQSVVIYNYKNLEKHTYNDAVDSKDVSDVNLTVDSKVYEEVEQACFNNTNTQSEYNKCLTQPNIVHMVRFPLGFPFNRSPLTLEKIEVTVDVVRSDENPTTEITGHSLFLSTNAPLTYLHGYQLEASKNGERHAIIPETLTIKVDVDPLK</sequence>
<accession>A0A1I7Y884</accession>
<dbReference type="AlphaFoldDB" id="A0A1I7Y884"/>
<proteinExistence type="predicted"/>
<name>A0A1I7Y884_9BILA</name>
<organism evidence="2 3">
    <name type="scientific">Steinernema glaseri</name>
    <dbReference type="NCBI Taxonomy" id="37863"/>
    <lineage>
        <taxon>Eukaryota</taxon>
        <taxon>Metazoa</taxon>
        <taxon>Ecdysozoa</taxon>
        <taxon>Nematoda</taxon>
        <taxon>Chromadorea</taxon>
        <taxon>Rhabditida</taxon>
        <taxon>Tylenchina</taxon>
        <taxon>Panagrolaimomorpha</taxon>
        <taxon>Strongyloidoidea</taxon>
        <taxon>Steinernematidae</taxon>
        <taxon>Steinernema</taxon>
    </lineage>
</organism>
<evidence type="ECO:0000313" key="3">
    <source>
        <dbReference type="WBParaSite" id="L893_g13744.t1"/>
    </source>
</evidence>
<feature type="chain" id="PRO_5009311831" evidence="1">
    <location>
        <begin position="36"/>
        <end position="236"/>
    </location>
</feature>
<keyword evidence="1" id="KW-0732">Signal</keyword>